<dbReference type="Pfam" id="PF13426">
    <property type="entry name" value="PAS_9"/>
    <property type="match status" value="1"/>
</dbReference>
<dbReference type="InterPro" id="IPR005821">
    <property type="entry name" value="Ion_trans_dom"/>
</dbReference>
<dbReference type="SUPFAM" id="SSF51206">
    <property type="entry name" value="cAMP-binding domain-like"/>
    <property type="match status" value="1"/>
</dbReference>
<dbReference type="GO" id="GO:0086091">
    <property type="term" value="P:regulation of heart rate by cardiac conduction"/>
    <property type="evidence" value="ECO:0007669"/>
    <property type="project" value="TreeGrafter"/>
</dbReference>
<evidence type="ECO:0000256" key="22">
    <source>
        <dbReference type="ARBA" id="ARBA00047201"/>
    </source>
</evidence>
<dbReference type="NCBIfam" id="TIGR00229">
    <property type="entry name" value="sensory_box"/>
    <property type="match status" value="1"/>
</dbReference>
<dbReference type="GO" id="GO:0060307">
    <property type="term" value="P:regulation of ventricular cardiac muscle cell membrane repolarization"/>
    <property type="evidence" value="ECO:0007669"/>
    <property type="project" value="TreeGrafter"/>
</dbReference>
<keyword evidence="13" id="KW-0175">Coiled coil</keyword>
<dbReference type="Proteomes" id="UP000007635">
    <property type="component" value="Chromosome III"/>
</dbReference>
<dbReference type="PRINTS" id="PR01470">
    <property type="entry name" value="ERGCHANNEL"/>
</dbReference>
<dbReference type="Ensembl" id="ENSGACT00000076133.1">
    <property type="protein sequence ID" value="ENSGACP00000027936.1"/>
    <property type="gene ID" value="ENSGACG00000014637.2"/>
</dbReference>
<dbReference type="SUPFAM" id="SSF55785">
    <property type="entry name" value="PYP-like sensor domain (PAS domain)"/>
    <property type="match status" value="1"/>
</dbReference>
<evidence type="ECO:0000256" key="18">
    <source>
        <dbReference type="ARBA" id="ARBA00031970"/>
    </source>
</evidence>
<keyword evidence="27" id="KW-1185">Reference proteome</keyword>
<protein>
    <recommendedName>
        <fullName evidence="21">Voltage-gated inwardly rectifying potassium channel KCNH2</fullName>
    </recommendedName>
    <alternativeName>
        <fullName evidence="17">Ether-a-go-go-related gene potassium channel 1</fullName>
    </alternativeName>
    <alternativeName>
        <fullName evidence="22">Potassium voltage-gated channel subfamily H member 2</fullName>
    </alternativeName>
    <alternativeName>
        <fullName evidence="18">Voltage-gated potassium channel subunit Kv11.1</fullName>
    </alternativeName>
</protein>
<reference evidence="26" key="2">
    <citation type="submission" date="2025-08" db="UniProtKB">
        <authorList>
            <consortium name="Ensembl"/>
        </authorList>
    </citation>
    <scope>IDENTIFICATION</scope>
</reference>
<dbReference type="Pfam" id="PF00520">
    <property type="entry name" value="Ion_trans"/>
    <property type="match status" value="1"/>
</dbReference>
<feature type="compositionally biased region" description="Polar residues" evidence="23">
    <location>
        <begin position="904"/>
        <end position="925"/>
    </location>
</feature>
<dbReference type="SMART" id="SM00100">
    <property type="entry name" value="cNMP"/>
    <property type="match status" value="1"/>
</dbReference>
<proteinExistence type="inferred from homology"/>
<dbReference type="CDD" id="cd00038">
    <property type="entry name" value="CAP_ED"/>
    <property type="match status" value="1"/>
</dbReference>
<dbReference type="CDD" id="cd00130">
    <property type="entry name" value="PAS"/>
    <property type="match status" value="1"/>
</dbReference>
<keyword evidence="4" id="KW-1003">Cell membrane</keyword>
<sequence length="1054" mass="117939">MPVRRGHVAPQNTFLDTIIRKFEGQNRRFIIANAQVENCAIIFCNDAFCKMCGYTRAEVMQKPCTCSFLYGPHTKRPAVAQMAKALLGAEERKVEISLYTKEGECFHCAIDVVPVKNEDGLVIMFILNFELPTDPRPANSSPAKELNRVLQIPWLTLARRQRLRGLLQSLSSSTSVLPQDSELGAPQADLPPLGHQSVALDKLLPLPERQQLEEVLLWDPEREEEEEERVRGGQRGGERGSLVARRRRSEGDRRKKDGADRLQLRHSCTGENTSFLNPVTRQRQMTRSLQDTKTEAYVALPPGEMRPPCKLIDRTHHVTEKVTQVLSLGDDVLPEYKLQTPRIQKWTILHYSPFKAVWDWVILLLVIYTAIFTPYSATFLLSDQEEAAIQTCGYSCSPLNVVDLIVDIMFLVDIIINFRTTYVNSNDEVVSQSSRIAVHYFKGWFLIDMVAAIPFDLLIYRSGEEVTTTLIGLLKTARLLRLVRVARKLDRYSEYGAAVLFLLMCTFALIAHWLACIWYAIGNVERSSSAGIGWLDNLGEQLGRPYNESIIGSGPSIRDKYVTALYFTFSSLTSVGFGNVSPNTNSEKIFSICVMLIGALMYASIFGNVSAIIQRLYSGTARYHAQMMRVREFIRFHQIPNPLRQRLEEYFQHAWSYTNGIDMNAVLKGFPECLQADICLHLNRSLLINFKAFKGSTKGCVRALAMRFKTTHAPPGDTLVHTGDLISALYFISRGSIEILKGDVVIAILGKNDVFGEPINLFALPGKSSADVRALTYCDLHTIQREDMLEVLGMYPEFCEYFWSNLEITFNLRDVPGCRTDCSSWHSCSPVSMVNQHTYCSSSVCVHMCVSPRLESHVSADIGTIMQLLQRQMPMIPPSYSTLTPTSNAPPTTNAASPTGTPSLASPTYKSPTTNSGQRLSNENTDQPHEPESTALDFGPSVSHVAAPSPLTHTSVIHTSYHSLFSSPNVPQDAFSSSSLPQTSLMACASVLPKTGSQCVFHSYSRPSPLSPPNLQWPERLDQRLLPVRTQSSDSVSQVQFIFQEHSLLTHRGE</sequence>
<keyword evidence="12 24" id="KW-1133">Transmembrane helix</keyword>
<evidence type="ECO:0000256" key="19">
    <source>
        <dbReference type="ARBA" id="ARBA00034430"/>
    </source>
</evidence>
<evidence type="ECO:0000256" key="11">
    <source>
        <dbReference type="ARBA" id="ARBA00022958"/>
    </source>
</evidence>
<feature type="domain" description="Cyclic nucleotide-binding" evidence="25">
    <location>
        <begin position="692"/>
        <end position="793"/>
    </location>
</feature>
<dbReference type="FunFam" id="1.10.1200.260:FF:000001">
    <property type="entry name" value="Potassium voltage-gated channel subfamily H member 7"/>
    <property type="match status" value="1"/>
</dbReference>
<keyword evidence="8 24" id="KW-0812">Transmembrane</keyword>
<evidence type="ECO:0000313" key="26">
    <source>
        <dbReference type="Ensembl" id="ENSGACP00000027936.1"/>
    </source>
</evidence>
<dbReference type="AlphaFoldDB" id="A0AAQ4NNG4"/>
<dbReference type="Pfam" id="PF00027">
    <property type="entry name" value="cNMP_binding"/>
    <property type="match status" value="1"/>
</dbReference>
<evidence type="ECO:0000256" key="15">
    <source>
        <dbReference type="ARBA" id="ARBA00023136"/>
    </source>
</evidence>
<keyword evidence="7" id="KW-0597">Phosphoprotein</keyword>
<dbReference type="FunFam" id="2.60.120.10:FF:000011">
    <property type="entry name" value="Potassium channel, voltage-gated eag-related subfamily H, member 7"/>
    <property type="match status" value="1"/>
</dbReference>
<dbReference type="InterPro" id="IPR003938">
    <property type="entry name" value="K_chnl_volt-dep_EAG/ELK/ERG"/>
</dbReference>
<evidence type="ECO:0000256" key="6">
    <source>
        <dbReference type="ARBA" id="ARBA00022538"/>
    </source>
</evidence>
<dbReference type="Gene3D" id="3.30.450.20">
    <property type="entry name" value="PAS domain"/>
    <property type="match status" value="1"/>
</dbReference>
<dbReference type="InterPro" id="IPR003967">
    <property type="entry name" value="K_chnl_volt-dep_ERG"/>
</dbReference>
<accession>A0AAQ4NNG4</accession>
<keyword evidence="15 24" id="KW-0472">Membrane</keyword>
<name>A0AAQ4NNG4_GASAC</name>
<dbReference type="InterPro" id="IPR000014">
    <property type="entry name" value="PAS"/>
</dbReference>
<evidence type="ECO:0000256" key="14">
    <source>
        <dbReference type="ARBA" id="ARBA00023065"/>
    </source>
</evidence>
<dbReference type="GO" id="GO:0005242">
    <property type="term" value="F:inward rectifier potassium channel activity"/>
    <property type="evidence" value="ECO:0007669"/>
    <property type="project" value="TreeGrafter"/>
</dbReference>
<evidence type="ECO:0000256" key="3">
    <source>
        <dbReference type="ARBA" id="ARBA00022448"/>
    </source>
</evidence>
<dbReference type="InterPro" id="IPR018490">
    <property type="entry name" value="cNMP-bd_dom_sf"/>
</dbReference>
<reference evidence="26 27" key="1">
    <citation type="journal article" date="2021" name="G3 (Bethesda)">
        <title>Improved contiguity of the threespine stickleback genome using long-read sequencing.</title>
        <authorList>
            <person name="Nath S."/>
            <person name="Shaw D.E."/>
            <person name="White M.A."/>
        </authorList>
    </citation>
    <scope>NUCLEOTIDE SEQUENCE [LARGE SCALE GENOMIC DNA]</scope>
    <source>
        <strain evidence="26 27">Lake Benthic</strain>
    </source>
</reference>
<dbReference type="InterPro" id="IPR000595">
    <property type="entry name" value="cNMP-bd_dom"/>
</dbReference>
<evidence type="ECO:0000256" key="23">
    <source>
        <dbReference type="SAM" id="MobiDB-lite"/>
    </source>
</evidence>
<evidence type="ECO:0000256" key="13">
    <source>
        <dbReference type="ARBA" id="ARBA00023054"/>
    </source>
</evidence>
<evidence type="ECO:0000256" key="5">
    <source>
        <dbReference type="ARBA" id="ARBA00022481"/>
    </source>
</evidence>
<comment type="subcellular location">
    <subcellularLocation>
        <location evidence="1">Cell membrane</location>
        <topology evidence="1">Multi-pass membrane protein</topology>
    </subcellularLocation>
</comment>
<organism evidence="26 27">
    <name type="scientific">Gasterosteus aculeatus aculeatus</name>
    <name type="common">three-spined stickleback</name>
    <dbReference type="NCBI Taxonomy" id="481459"/>
    <lineage>
        <taxon>Eukaryota</taxon>
        <taxon>Metazoa</taxon>
        <taxon>Chordata</taxon>
        <taxon>Craniata</taxon>
        <taxon>Vertebrata</taxon>
        <taxon>Euteleostomi</taxon>
        <taxon>Actinopterygii</taxon>
        <taxon>Neopterygii</taxon>
        <taxon>Teleostei</taxon>
        <taxon>Neoteleostei</taxon>
        <taxon>Acanthomorphata</taxon>
        <taxon>Eupercaria</taxon>
        <taxon>Perciformes</taxon>
        <taxon>Cottioidei</taxon>
        <taxon>Gasterosteales</taxon>
        <taxon>Gasterosteidae</taxon>
        <taxon>Gasterosteus</taxon>
    </lineage>
</organism>
<evidence type="ECO:0000256" key="12">
    <source>
        <dbReference type="ARBA" id="ARBA00022989"/>
    </source>
</evidence>
<evidence type="ECO:0000256" key="2">
    <source>
        <dbReference type="ARBA" id="ARBA00007076"/>
    </source>
</evidence>
<dbReference type="InterPro" id="IPR014710">
    <property type="entry name" value="RmlC-like_jellyroll"/>
</dbReference>
<keyword evidence="14" id="KW-0406">Ion transport</keyword>
<feature type="compositionally biased region" description="Basic and acidic residues" evidence="23">
    <location>
        <begin position="249"/>
        <end position="261"/>
    </location>
</feature>
<evidence type="ECO:0000256" key="10">
    <source>
        <dbReference type="ARBA" id="ARBA00022882"/>
    </source>
</evidence>
<dbReference type="GO" id="GO:0034702">
    <property type="term" value="C:monoatomic ion channel complex"/>
    <property type="evidence" value="ECO:0007669"/>
    <property type="project" value="UniProtKB-KW"/>
</dbReference>
<dbReference type="PRINTS" id="PR01463">
    <property type="entry name" value="EAGCHANLFMLY"/>
</dbReference>
<dbReference type="FunFam" id="1.10.287.70:FF:000020">
    <property type="entry name" value="Potassium channel, voltage-gated eag-related subfamily H, member 7"/>
    <property type="match status" value="1"/>
</dbReference>
<dbReference type="InterPro" id="IPR035965">
    <property type="entry name" value="PAS-like_dom_sf"/>
</dbReference>
<evidence type="ECO:0000256" key="21">
    <source>
        <dbReference type="ARBA" id="ARBA00047187"/>
    </source>
</evidence>
<feature type="transmembrane region" description="Helical" evidence="24">
    <location>
        <begin position="589"/>
        <end position="613"/>
    </location>
</feature>
<dbReference type="Gene3D" id="1.10.1200.260">
    <property type="match status" value="1"/>
</dbReference>
<keyword evidence="6" id="KW-0633">Potassium transport</keyword>
<evidence type="ECO:0000256" key="17">
    <source>
        <dbReference type="ARBA" id="ARBA00030015"/>
    </source>
</evidence>
<feature type="transmembrane region" description="Helical" evidence="24">
    <location>
        <begin position="495"/>
        <end position="521"/>
    </location>
</feature>
<feature type="transmembrane region" description="Helical" evidence="24">
    <location>
        <begin position="357"/>
        <end position="381"/>
    </location>
</feature>
<dbReference type="Gene3D" id="2.60.120.10">
    <property type="entry name" value="Jelly Rolls"/>
    <property type="match status" value="1"/>
</dbReference>
<reference evidence="26" key="3">
    <citation type="submission" date="2025-09" db="UniProtKB">
        <authorList>
            <consortium name="Ensembl"/>
        </authorList>
    </citation>
    <scope>IDENTIFICATION</scope>
</reference>
<comment type="catalytic activity">
    <reaction evidence="19">
        <text>K(+)(in) = K(+)(out)</text>
        <dbReference type="Rhea" id="RHEA:29463"/>
        <dbReference type="ChEBI" id="CHEBI:29103"/>
    </reaction>
</comment>
<dbReference type="GO" id="GO:0005886">
    <property type="term" value="C:plasma membrane"/>
    <property type="evidence" value="ECO:0007669"/>
    <property type="project" value="UniProtKB-SubCell"/>
</dbReference>
<evidence type="ECO:0000259" key="25">
    <source>
        <dbReference type="PROSITE" id="PS50042"/>
    </source>
</evidence>
<dbReference type="GO" id="GO:0086013">
    <property type="term" value="P:membrane repolarization during cardiac muscle cell action potential"/>
    <property type="evidence" value="ECO:0007669"/>
    <property type="project" value="TreeGrafter"/>
</dbReference>
<dbReference type="PANTHER" id="PTHR10217:SF506">
    <property type="entry name" value="POTASSIUM VOLTAGE-GATED CHANNEL SUBFAMILY H MEMBER 2"/>
    <property type="match status" value="1"/>
</dbReference>
<keyword evidence="16" id="KW-0407">Ion channel</keyword>
<dbReference type="PROSITE" id="PS50042">
    <property type="entry name" value="CNMP_BINDING_3"/>
    <property type="match status" value="1"/>
</dbReference>
<dbReference type="GeneTree" id="ENSGT00940000159846"/>
<evidence type="ECO:0000313" key="27">
    <source>
        <dbReference type="Proteomes" id="UP000007635"/>
    </source>
</evidence>
<evidence type="ECO:0000256" key="8">
    <source>
        <dbReference type="ARBA" id="ARBA00022692"/>
    </source>
</evidence>
<dbReference type="SUPFAM" id="SSF81324">
    <property type="entry name" value="Voltage-gated potassium channels"/>
    <property type="match status" value="1"/>
</dbReference>
<evidence type="ECO:0000256" key="16">
    <source>
        <dbReference type="ARBA" id="ARBA00023303"/>
    </source>
</evidence>
<evidence type="ECO:0000256" key="4">
    <source>
        <dbReference type="ARBA" id="ARBA00022475"/>
    </source>
</evidence>
<dbReference type="PANTHER" id="PTHR10217">
    <property type="entry name" value="VOLTAGE AND LIGAND GATED POTASSIUM CHANNEL"/>
    <property type="match status" value="1"/>
</dbReference>
<evidence type="ECO:0000256" key="24">
    <source>
        <dbReference type="SAM" id="Phobius"/>
    </source>
</evidence>
<keyword evidence="10" id="KW-0851">Voltage-gated channel</keyword>
<evidence type="ECO:0000256" key="9">
    <source>
        <dbReference type="ARBA" id="ARBA00022826"/>
    </source>
</evidence>
<feature type="region of interest" description="Disordered" evidence="23">
    <location>
        <begin position="876"/>
        <end position="945"/>
    </location>
</feature>
<evidence type="ECO:0000256" key="1">
    <source>
        <dbReference type="ARBA" id="ARBA00004651"/>
    </source>
</evidence>
<evidence type="ECO:0000256" key="7">
    <source>
        <dbReference type="ARBA" id="ARBA00022553"/>
    </source>
</evidence>
<comment type="subunit">
    <text evidence="20">The potassium channel is probably composed of a homo- or heterotetrameric complex of pore-forming alpha subunits that can associate with modulating beta subunits. Interacts with DNAJB12 and DNAJB14; chaperones DNAJB12 and DNAJB14 promote tetramerization. Heteromultimer with KCNH6/ERG2 and KCNH7/ERG3. Interacts with ALG10B. Forms a stable complex with KCNE1 or KCNE2, and that this heteromultimerization regulates Inward rectifier potassium channel activity. Interacts with CANX. The core-glycosylated, but not the fully glycosylated form interacts with RNF207. Interacts with NDFIP1 and NDFIP2; this interaction decreases the cell membrane expression by targeting KCNH2, through interaction with NEDD4L, for the degradation through the multivesicular bodies (MVBs)-lysosomal pathway.</text>
</comment>
<feature type="compositionally biased region" description="Low complexity" evidence="23">
    <location>
        <begin position="881"/>
        <end position="903"/>
    </location>
</feature>
<feature type="region of interest" description="Disordered" evidence="23">
    <location>
        <begin position="217"/>
        <end position="261"/>
    </location>
</feature>
<comment type="similarity">
    <text evidence="2">Belongs to the potassium channel family. H (Eag) (TC 1.A.1.20) subfamily. Kv11.1/KCNH2 sub-subfamily.</text>
</comment>
<keyword evidence="9" id="KW-0631">Potassium channel</keyword>
<dbReference type="Gene3D" id="1.10.287.70">
    <property type="match status" value="1"/>
</dbReference>
<keyword evidence="3" id="KW-0813">Transport</keyword>
<keyword evidence="5" id="KW-0488">Methylation</keyword>
<dbReference type="FunFam" id="3.30.450.20:FF:000001">
    <property type="entry name" value="Potassium voltage-gated channel subfamily H member 7"/>
    <property type="match status" value="1"/>
</dbReference>
<keyword evidence="11" id="KW-0630">Potassium</keyword>
<evidence type="ECO:0000256" key="20">
    <source>
        <dbReference type="ARBA" id="ARBA00046729"/>
    </source>
</evidence>
<dbReference type="InterPro" id="IPR050818">
    <property type="entry name" value="KCNH_animal-type"/>
</dbReference>